<name>A0A815FQG0_9BILA</name>
<dbReference type="EMBL" id="CAJNOQ010013834">
    <property type="protein sequence ID" value="CAF1329648.1"/>
    <property type="molecule type" value="Genomic_DNA"/>
</dbReference>
<accession>A0A815FQG0</accession>
<dbReference type="AlphaFoldDB" id="A0A815FQG0"/>
<organism evidence="1 3">
    <name type="scientific">Didymodactylos carnosus</name>
    <dbReference type="NCBI Taxonomy" id="1234261"/>
    <lineage>
        <taxon>Eukaryota</taxon>
        <taxon>Metazoa</taxon>
        <taxon>Spiralia</taxon>
        <taxon>Gnathifera</taxon>
        <taxon>Rotifera</taxon>
        <taxon>Eurotatoria</taxon>
        <taxon>Bdelloidea</taxon>
        <taxon>Philodinida</taxon>
        <taxon>Philodinidae</taxon>
        <taxon>Didymodactylos</taxon>
    </lineage>
</organism>
<protein>
    <submittedName>
        <fullName evidence="1">Uncharacterized protein</fullName>
    </submittedName>
</protein>
<keyword evidence="3" id="KW-1185">Reference proteome</keyword>
<reference evidence="1" key="1">
    <citation type="submission" date="2021-02" db="EMBL/GenBank/DDBJ databases">
        <authorList>
            <person name="Nowell W R."/>
        </authorList>
    </citation>
    <scope>NUCLEOTIDE SEQUENCE</scope>
</reference>
<dbReference type="EMBL" id="CAJOBC010052405">
    <property type="protein sequence ID" value="CAF4182043.1"/>
    <property type="molecule type" value="Genomic_DNA"/>
</dbReference>
<dbReference type="OrthoDB" id="10037925at2759"/>
<dbReference type="PANTHER" id="PTHR31424:SF5">
    <property type="entry name" value="APPLE DOMAIN-CONTAINING PROTEIN"/>
    <property type="match status" value="1"/>
</dbReference>
<comment type="caution">
    <text evidence="1">The sequence shown here is derived from an EMBL/GenBank/DDBJ whole genome shotgun (WGS) entry which is preliminary data.</text>
</comment>
<proteinExistence type="predicted"/>
<evidence type="ECO:0000313" key="1">
    <source>
        <dbReference type="EMBL" id="CAF1329648.1"/>
    </source>
</evidence>
<gene>
    <name evidence="1" type="ORF">GPM918_LOCUS29882</name>
    <name evidence="2" type="ORF">SRO942_LOCUS30477</name>
</gene>
<evidence type="ECO:0000313" key="3">
    <source>
        <dbReference type="Proteomes" id="UP000663829"/>
    </source>
</evidence>
<dbReference type="Proteomes" id="UP000663829">
    <property type="component" value="Unassembled WGS sequence"/>
</dbReference>
<sequence length="612" mass="70702">MVSSDFLLRAVDSFLNNAGRTDICVLRELIQDYLKDIKISHDIEFIKESIKADILEKFAIEKNRSSLLRDHFLYSFSVPLSEQNNRNNDKFDNVASYRHLGTPARAAKRNIDMTEHFSDDSTDSGKRINKRWKEHIDERKEKFMELKDTFNLTDASIAAIGQYLRKYKTFFSWHQTRQLRKKLNTKFAIKLTESGDAAYVDFAYAITTAIYVAESSLKKQDSLKNLNKLEKLTCRISMDGILVGNKHIIAMWVNSVDGGVETQTAKLLVPLGVFQVTHESNEIIKNVIPAHFREQIKALKFVHYNGRDILVTKFVEGDMMNFVYIMGLAGFNSNHPCVWCTVSKEDLKQPDLTSCYDTGKKARSLFEQKMCLKDVGAKGKKTADYLLGYKCTPVFDDLFDFSDYVIDTLHMKLRVYDYILDGILSRASQQTSYGQAHIQEMEKKIEILNEYVKEKIGKRVWFNYGEEEKTISRADKAKGIRINGKLGGDLQDILFESFPYDKILKEPYENDARNIVARFQGILRVLKKPKQIRRNIDLKKLRVEFLDKWNKSNLRTGVTPYIHSIGNHVFEFDEKVDLKSFNMQGVEKGNDRLSRLYFSSTNPAKKPILTLM</sequence>
<dbReference type="PANTHER" id="PTHR31424">
    <property type="entry name" value="PROTEIN CBG23806"/>
    <property type="match status" value="1"/>
</dbReference>
<dbReference type="Proteomes" id="UP000681722">
    <property type="component" value="Unassembled WGS sequence"/>
</dbReference>
<evidence type="ECO:0000313" key="2">
    <source>
        <dbReference type="EMBL" id="CAF4182043.1"/>
    </source>
</evidence>